<dbReference type="InterPro" id="IPR050200">
    <property type="entry name" value="Nuclear_hormone_rcpt_NR3"/>
</dbReference>
<protein>
    <submittedName>
        <fullName evidence="6">Uncharacterized protein</fullName>
    </submittedName>
</protein>
<proteinExistence type="predicted"/>
<gene>
    <name evidence="6" type="ORF">DGYR_LOCUS2641</name>
</gene>
<keyword evidence="4" id="KW-0675">Receptor</keyword>
<accession>A0A7I8VGK9</accession>
<dbReference type="Gene3D" id="1.10.565.10">
    <property type="entry name" value="Retinoid X Receptor"/>
    <property type="match status" value="1"/>
</dbReference>
<name>A0A7I8VGK9_9ANNE</name>
<dbReference type="SUPFAM" id="SSF48508">
    <property type="entry name" value="Nuclear receptor ligand-binding domain"/>
    <property type="match status" value="1"/>
</dbReference>
<dbReference type="PANTHER" id="PTHR48092">
    <property type="entry name" value="KNIRPS-RELATED PROTEIN-RELATED"/>
    <property type="match status" value="1"/>
</dbReference>
<dbReference type="InterPro" id="IPR035500">
    <property type="entry name" value="NHR-like_dom_sf"/>
</dbReference>
<evidence type="ECO:0000313" key="7">
    <source>
        <dbReference type="Proteomes" id="UP000549394"/>
    </source>
</evidence>
<dbReference type="OrthoDB" id="5799427at2759"/>
<organism evidence="6 7">
    <name type="scientific">Dimorphilus gyrociliatus</name>
    <dbReference type="NCBI Taxonomy" id="2664684"/>
    <lineage>
        <taxon>Eukaryota</taxon>
        <taxon>Metazoa</taxon>
        <taxon>Spiralia</taxon>
        <taxon>Lophotrochozoa</taxon>
        <taxon>Annelida</taxon>
        <taxon>Polychaeta</taxon>
        <taxon>Polychaeta incertae sedis</taxon>
        <taxon>Dinophilidae</taxon>
        <taxon>Dimorphilus</taxon>
    </lineage>
</organism>
<reference evidence="6 7" key="1">
    <citation type="submission" date="2020-08" db="EMBL/GenBank/DDBJ databases">
        <authorList>
            <person name="Hejnol A."/>
        </authorList>
    </citation>
    <scope>NUCLEOTIDE SEQUENCE [LARGE SCALE GENOMIC DNA]</scope>
</reference>
<comment type="caution">
    <text evidence="6">The sequence shown here is derived from an EMBL/GenBank/DDBJ whole genome shotgun (WGS) entry which is preliminary data.</text>
</comment>
<dbReference type="AlphaFoldDB" id="A0A7I8VGK9"/>
<keyword evidence="1" id="KW-0805">Transcription regulation</keyword>
<evidence type="ECO:0000313" key="6">
    <source>
        <dbReference type="EMBL" id="CAD5113689.1"/>
    </source>
</evidence>
<dbReference type="GO" id="GO:0003677">
    <property type="term" value="F:DNA binding"/>
    <property type="evidence" value="ECO:0007669"/>
    <property type="project" value="UniProtKB-KW"/>
</dbReference>
<sequence length="100" mass="11011">MGMLREGVRLDRVRGGRQKYKRVGECVTPIINSVVKKSYTAAENDCHRMVAALNAIEPDKVFAIPDPSLPDGEYKLNVTLSDLADRELVATIGWAKQVPG</sequence>
<evidence type="ECO:0000256" key="2">
    <source>
        <dbReference type="ARBA" id="ARBA00023125"/>
    </source>
</evidence>
<dbReference type="EMBL" id="CAJFCJ010000004">
    <property type="protein sequence ID" value="CAD5113689.1"/>
    <property type="molecule type" value="Genomic_DNA"/>
</dbReference>
<keyword evidence="2" id="KW-0238">DNA-binding</keyword>
<dbReference type="Proteomes" id="UP000549394">
    <property type="component" value="Unassembled WGS sequence"/>
</dbReference>
<evidence type="ECO:0000256" key="5">
    <source>
        <dbReference type="ARBA" id="ARBA00023242"/>
    </source>
</evidence>
<keyword evidence="3" id="KW-0804">Transcription</keyword>
<keyword evidence="5" id="KW-0539">Nucleus</keyword>
<keyword evidence="7" id="KW-1185">Reference proteome</keyword>
<evidence type="ECO:0000256" key="4">
    <source>
        <dbReference type="ARBA" id="ARBA00023170"/>
    </source>
</evidence>
<evidence type="ECO:0000256" key="3">
    <source>
        <dbReference type="ARBA" id="ARBA00023163"/>
    </source>
</evidence>
<evidence type="ECO:0000256" key="1">
    <source>
        <dbReference type="ARBA" id="ARBA00023015"/>
    </source>
</evidence>